<proteinExistence type="predicted"/>
<keyword evidence="2" id="KW-1185">Reference proteome</keyword>
<dbReference type="EMBL" id="JAHUTJ010031475">
    <property type="protein sequence ID" value="MED6276073.1"/>
    <property type="molecule type" value="Genomic_DNA"/>
</dbReference>
<dbReference type="Proteomes" id="UP001352852">
    <property type="component" value="Unassembled WGS sequence"/>
</dbReference>
<evidence type="ECO:0000313" key="1">
    <source>
        <dbReference type="EMBL" id="MED6276073.1"/>
    </source>
</evidence>
<gene>
    <name evidence="1" type="ORF">CHARACLAT_033316</name>
</gene>
<evidence type="ECO:0000313" key="2">
    <source>
        <dbReference type="Proteomes" id="UP001352852"/>
    </source>
</evidence>
<sequence length="100" mass="11982">MVKRLNLGHLFPVRSLKALYTLEPHSPNQTHKRTHIYTPMHRLVGNFAQGHIDMWQKEAGIKPTFFWIARRLLLPLSHSRLFFPDRFLVCFQKRTQILQY</sequence>
<organism evidence="1 2">
    <name type="scientific">Characodon lateralis</name>
    <dbReference type="NCBI Taxonomy" id="208331"/>
    <lineage>
        <taxon>Eukaryota</taxon>
        <taxon>Metazoa</taxon>
        <taxon>Chordata</taxon>
        <taxon>Craniata</taxon>
        <taxon>Vertebrata</taxon>
        <taxon>Euteleostomi</taxon>
        <taxon>Actinopterygii</taxon>
        <taxon>Neopterygii</taxon>
        <taxon>Teleostei</taxon>
        <taxon>Neoteleostei</taxon>
        <taxon>Acanthomorphata</taxon>
        <taxon>Ovalentaria</taxon>
        <taxon>Atherinomorphae</taxon>
        <taxon>Cyprinodontiformes</taxon>
        <taxon>Goodeidae</taxon>
        <taxon>Characodon</taxon>
    </lineage>
</organism>
<comment type="caution">
    <text evidence="1">The sequence shown here is derived from an EMBL/GenBank/DDBJ whole genome shotgun (WGS) entry which is preliminary data.</text>
</comment>
<accession>A0ABU7DQM0</accession>
<reference evidence="1 2" key="1">
    <citation type="submission" date="2021-06" db="EMBL/GenBank/DDBJ databases">
        <authorList>
            <person name="Palmer J.M."/>
        </authorList>
    </citation>
    <scope>NUCLEOTIDE SEQUENCE [LARGE SCALE GENOMIC DNA]</scope>
    <source>
        <strain evidence="1 2">CL_MEX2019</strain>
        <tissue evidence="1">Muscle</tissue>
    </source>
</reference>
<protein>
    <submittedName>
        <fullName evidence="1">Uncharacterized protein</fullName>
    </submittedName>
</protein>
<name>A0ABU7DQM0_9TELE</name>